<dbReference type="PANTHER" id="PTHR24359">
    <property type="entry name" value="SERINE/THREONINE-PROTEIN KINASE SBK1"/>
    <property type="match status" value="1"/>
</dbReference>
<evidence type="ECO:0000313" key="3">
    <source>
        <dbReference type="EMBL" id="KAH7127203.1"/>
    </source>
</evidence>
<dbReference type="OrthoDB" id="4062651at2759"/>
<dbReference type="PROSITE" id="PS50011">
    <property type="entry name" value="PROTEIN_KINASE_DOM"/>
    <property type="match status" value="1"/>
</dbReference>
<dbReference type="SMART" id="SM00220">
    <property type="entry name" value="S_TKc"/>
    <property type="match status" value="1"/>
</dbReference>
<dbReference type="InterPro" id="IPR011009">
    <property type="entry name" value="Kinase-like_dom_sf"/>
</dbReference>
<reference evidence="3" key="1">
    <citation type="journal article" date="2021" name="Nat. Commun.">
        <title>Genetic determinants of endophytism in the Arabidopsis root mycobiome.</title>
        <authorList>
            <person name="Mesny F."/>
            <person name="Miyauchi S."/>
            <person name="Thiergart T."/>
            <person name="Pickel B."/>
            <person name="Atanasova L."/>
            <person name="Karlsson M."/>
            <person name="Huettel B."/>
            <person name="Barry K.W."/>
            <person name="Haridas S."/>
            <person name="Chen C."/>
            <person name="Bauer D."/>
            <person name="Andreopoulos W."/>
            <person name="Pangilinan J."/>
            <person name="LaButti K."/>
            <person name="Riley R."/>
            <person name="Lipzen A."/>
            <person name="Clum A."/>
            <person name="Drula E."/>
            <person name="Henrissat B."/>
            <person name="Kohler A."/>
            <person name="Grigoriev I.V."/>
            <person name="Martin F.M."/>
            <person name="Hacquard S."/>
        </authorList>
    </citation>
    <scope>NUCLEOTIDE SEQUENCE</scope>
    <source>
        <strain evidence="3">MPI-CAGE-CH-0243</strain>
    </source>
</reference>
<name>A0A9P9ILW1_9PLEO</name>
<dbReference type="Pfam" id="PF00069">
    <property type="entry name" value="Pkinase"/>
    <property type="match status" value="1"/>
</dbReference>
<sequence>MTGNGNASQLWPKIRDALVDDPLTYPQKFLPVDFIEQEITEEAIKNELRRKWSLSNRALPGRIISEDARKVFTILVHIGEPAAIKDLLAEGLNDGHLPLRVSPTGRNDNTLVSHDERKTFTSFSRWKTEQRVTDFVDKQWLVLAPVFDSTGRHLKLESSCPLPFKAMEEVKGDYSSVVRKSEFHPAHYIGPEGVQVAVKEFRFPNDFEREKANLDTVQTLENRQNIITHLATFERGKKHYAVFPWADGGSLRDFWENQNGESRAPELALWSLQQMLNLASALQSLHGVNFRHGDIKPDNILHFPDSKGLGKLVIADVGVSRSHVDKTMMRHVGTTTRATTPSYEAPETVINHQAPRSRRYDVWSLGCIYLEFVIWFLHDVDALSSLGRARHAPYFEFYLQDPETKQATIHPIVSDAIDRLREDERCVGGTALEALINLVARHLLQIDVESRDDVEQVVAKMKHIVQQAEANPQYLFNSGMEEQPKMRFLERAQTGAPDHAHPSNPEKQET</sequence>
<dbReference type="InterPro" id="IPR000719">
    <property type="entry name" value="Prot_kinase_dom"/>
</dbReference>
<keyword evidence="3" id="KW-0808">Transferase</keyword>
<feature type="compositionally biased region" description="Basic and acidic residues" evidence="1">
    <location>
        <begin position="498"/>
        <end position="510"/>
    </location>
</feature>
<dbReference type="SUPFAM" id="SSF56112">
    <property type="entry name" value="Protein kinase-like (PK-like)"/>
    <property type="match status" value="1"/>
</dbReference>
<evidence type="ECO:0000259" key="2">
    <source>
        <dbReference type="PROSITE" id="PS50011"/>
    </source>
</evidence>
<dbReference type="CDD" id="cd00180">
    <property type="entry name" value="PKc"/>
    <property type="match status" value="1"/>
</dbReference>
<evidence type="ECO:0000313" key="4">
    <source>
        <dbReference type="Proteomes" id="UP000700596"/>
    </source>
</evidence>
<accession>A0A9P9ILW1</accession>
<feature type="region of interest" description="Disordered" evidence="1">
    <location>
        <begin position="489"/>
        <end position="510"/>
    </location>
</feature>
<gene>
    <name evidence="3" type="ORF">B0J11DRAFT_297587</name>
</gene>
<dbReference type="EMBL" id="JAGMWT010000006">
    <property type="protein sequence ID" value="KAH7127203.1"/>
    <property type="molecule type" value="Genomic_DNA"/>
</dbReference>
<keyword evidence="4" id="KW-1185">Reference proteome</keyword>
<organism evidence="3 4">
    <name type="scientific">Dendryphion nanum</name>
    <dbReference type="NCBI Taxonomy" id="256645"/>
    <lineage>
        <taxon>Eukaryota</taxon>
        <taxon>Fungi</taxon>
        <taxon>Dikarya</taxon>
        <taxon>Ascomycota</taxon>
        <taxon>Pezizomycotina</taxon>
        <taxon>Dothideomycetes</taxon>
        <taxon>Pleosporomycetidae</taxon>
        <taxon>Pleosporales</taxon>
        <taxon>Torulaceae</taxon>
        <taxon>Dendryphion</taxon>
    </lineage>
</organism>
<dbReference type="GO" id="GO:0005524">
    <property type="term" value="F:ATP binding"/>
    <property type="evidence" value="ECO:0007669"/>
    <property type="project" value="InterPro"/>
</dbReference>
<comment type="caution">
    <text evidence="3">The sequence shown here is derived from an EMBL/GenBank/DDBJ whole genome shotgun (WGS) entry which is preliminary data.</text>
</comment>
<dbReference type="AlphaFoldDB" id="A0A9P9ILW1"/>
<dbReference type="PANTHER" id="PTHR24359:SF1">
    <property type="entry name" value="INHIBITOR OF NUCLEAR FACTOR KAPPA-B KINASE EPSILON SUBUNIT HOMOLOG 1-RELATED"/>
    <property type="match status" value="1"/>
</dbReference>
<dbReference type="GO" id="GO:0004674">
    <property type="term" value="F:protein serine/threonine kinase activity"/>
    <property type="evidence" value="ECO:0007669"/>
    <property type="project" value="TreeGrafter"/>
</dbReference>
<dbReference type="Proteomes" id="UP000700596">
    <property type="component" value="Unassembled WGS sequence"/>
</dbReference>
<protein>
    <submittedName>
        <fullName evidence="3">Kinase-like domain-containing protein</fullName>
    </submittedName>
</protein>
<keyword evidence="3" id="KW-0418">Kinase</keyword>
<feature type="domain" description="Protein kinase" evidence="2">
    <location>
        <begin position="164"/>
        <end position="466"/>
    </location>
</feature>
<evidence type="ECO:0000256" key="1">
    <source>
        <dbReference type="SAM" id="MobiDB-lite"/>
    </source>
</evidence>
<dbReference type="Gene3D" id="1.10.510.10">
    <property type="entry name" value="Transferase(Phosphotransferase) domain 1"/>
    <property type="match status" value="1"/>
</dbReference>
<proteinExistence type="predicted"/>